<reference evidence="2" key="1">
    <citation type="submission" date="2014-12" db="EMBL/GenBank/DDBJ databases">
        <title>Insight into the proteome of Arion vulgaris.</title>
        <authorList>
            <person name="Aradska J."/>
            <person name="Bulat T."/>
            <person name="Smidak R."/>
            <person name="Sarate P."/>
            <person name="Gangsoo J."/>
            <person name="Sialana F."/>
            <person name="Bilban M."/>
            <person name="Lubec G."/>
        </authorList>
    </citation>
    <scope>NUCLEOTIDE SEQUENCE</scope>
    <source>
        <tissue evidence="2">Skin</tissue>
    </source>
</reference>
<gene>
    <name evidence="2" type="primary">ORF18177</name>
</gene>
<evidence type="ECO:0000256" key="1">
    <source>
        <dbReference type="SAM" id="MobiDB-lite"/>
    </source>
</evidence>
<dbReference type="AlphaFoldDB" id="A0A0B6Y929"/>
<accession>A0A0B6Y929</accession>
<dbReference type="EMBL" id="HACG01005967">
    <property type="protein sequence ID" value="CEK52832.1"/>
    <property type="molecule type" value="Transcribed_RNA"/>
</dbReference>
<evidence type="ECO:0000313" key="2">
    <source>
        <dbReference type="EMBL" id="CEK52832.1"/>
    </source>
</evidence>
<feature type="non-terminal residue" evidence="2">
    <location>
        <position position="1"/>
    </location>
</feature>
<sequence>SLLPMLPDIGNNEVEYAQPDKKLAGKVVSVEPRDVVHSEIYEAFPVEESQDNAFITNPPKWEQEEDGSSTNVYSNFH</sequence>
<feature type="compositionally biased region" description="Polar residues" evidence="1">
    <location>
        <begin position="68"/>
        <end position="77"/>
    </location>
</feature>
<feature type="region of interest" description="Disordered" evidence="1">
    <location>
        <begin position="57"/>
        <end position="77"/>
    </location>
</feature>
<feature type="non-terminal residue" evidence="2">
    <location>
        <position position="77"/>
    </location>
</feature>
<name>A0A0B6Y929_9EUPU</name>
<proteinExistence type="predicted"/>
<organism evidence="2">
    <name type="scientific">Arion vulgaris</name>
    <dbReference type="NCBI Taxonomy" id="1028688"/>
    <lineage>
        <taxon>Eukaryota</taxon>
        <taxon>Metazoa</taxon>
        <taxon>Spiralia</taxon>
        <taxon>Lophotrochozoa</taxon>
        <taxon>Mollusca</taxon>
        <taxon>Gastropoda</taxon>
        <taxon>Heterobranchia</taxon>
        <taxon>Euthyneura</taxon>
        <taxon>Panpulmonata</taxon>
        <taxon>Eupulmonata</taxon>
        <taxon>Stylommatophora</taxon>
        <taxon>Helicina</taxon>
        <taxon>Arionoidea</taxon>
        <taxon>Arionidae</taxon>
        <taxon>Arion</taxon>
    </lineage>
</organism>
<protein>
    <submittedName>
        <fullName evidence="2">Uncharacterized protein</fullName>
    </submittedName>
</protein>